<organism evidence="1 2">
    <name type="scientific">Trichinella papuae</name>
    <dbReference type="NCBI Taxonomy" id="268474"/>
    <lineage>
        <taxon>Eukaryota</taxon>
        <taxon>Metazoa</taxon>
        <taxon>Ecdysozoa</taxon>
        <taxon>Nematoda</taxon>
        <taxon>Enoplea</taxon>
        <taxon>Dorylaimia</taxon>
        <taxon>Trichinellida</taxon>
        <taxon>Trichinellidae</taxon>
        <taxon>Trichinella</taxon>
    </lineage>
</organism>
<keyword evidence="2" id="KW-1185">Reference proteome</keyword>
<dbReference type="Proteomes" id="UP000054843">
    <property type="component" value="Unassembled WGS sequence"/>
</dbReference>
<gene>
    <name evidence="1" type="ORF">T10_2558</name>
</gene>
<proteinExistence type="predicted"/>
<evidence type="ECO:0000313" key="2">
    <source>
        <dbReference type="Proteomes" id="UP000054843"/>
    </source>
</evidence>
<accession>A0A0V1M4P7</accession>
<reference evidence="1 2" key="1">
    <citation type="submission" date="2015-01" db="EMBL/GenBank/DDBJ databases">
        <title>Evolution of Trichinella species and genotypes.</title>
        <authorList>
            <person name="Korhonen P.K."/>
            <person name="Edoardo P."/>
            <person name="Giuseppe L.R."/>
            <person name="Gasser R.B."/>
        </authorList>
    </citation>
    <scope>NUCLEOTIDE SEQUENCE [LARGE SCALE GENOMIC DNA]</scope>
    <source>
        <strain evidence="1">ISS1980</strain>
    </source>
</reference>
<dbReference type="EMBL" id="JYDO01000249">
    <property type="protein sequence ID" value="KRZ66338.1"/>
    <property type="molecule type" value="Genomic_DNA"/>
</dbReference>
<sequence>MLISSKFKLIVQKDDKNSLMTSSLVKQPYKFLPKTTEFTPISRFEAEFILLLHFVQFGPGSCFTFI</sequence>
<dbReference type="AlphaFoldDB" id="A0A0V1M4P7"/>
<protein>
    <submittedName>
        <fullName evidence="1">Uncharacterized protein</fullName>
    </submittedName>
</protein>
<name>A0A0V1M4P7_9BILA</name>
<evidence type="ECO:0000313" key="1">
    <source>
        <dbReference type="EMBL" id="KRZ66338.1"/>
    </source>
</evidence>
<comment type="caution">
    <text evidence="1">The sequence shown here is derived from an EMBL/GenBank/DDBJ whole genome shotgun (WGS) entry which is preliminary data.</text>
</comment>